<keyword evidence="2" id="KW-1185">Reference proteome</keyword>
<name>A0A917GLE5_9GAMM</name>
<proteinExistence type="predicted"/>
<evidence type="ECO:0000313" key="2">
    <source>
        <dbReference type="Proteomes" id="UP000627715"/>
    </source>
</evidence>
<gene>
    <name evidence="1" type="ORF">GCM10011403_03680</name>
</gene>
<dbReference type="Gene3D" id="3.60.21.70">
    <property type="entry name" value="PhoD-like phosphatase"/>
    <property type="match status" value="1"/>
</dbReference>
<evidence type="ECO:0008006" key="3">
    <source>
        <dbReference type="Google" id="ProtNLM"/>
    </source>
</evidence>
<dbReference type="Proteomes" id="UP000627715">
    <property type="component" value="Unassembled WGS sequence"/>
</dbReference>
<dbReference type="InterPro" id="IPR038607">
    <property type="entry name" value="PhoD-like_sf"/>
</dbReference>
<dbReference type="OrthoDB" id="9795624at2"/>
<reference evidence="1" key="2">
    <citation type="submission" date="2020-09" db="EMBL/GenBank/DDBJ databases">
        <authorList>
            <person name="Sun Q."/>
            <person name="Zhou Y."/>
        </authorList>
    </citation>
    <scope>NUCLEOTIDE SEQUENCE</scope>
    <source>
        <strain evidence="1">CGMCC 1.15425</strain>
    </source>
</reference>
<dbReference type="InterPro" id="IPR029052">
    <property type="entry name" value="Metallo-depent_PP-like"/>
</dbReference>
<comment type="caution">
    <text evidence="1">The sequence shown here is derived from an EMBL/GenBank/DDBJ whole genome shotgun (WGS) entry which is preliminary data.</text>
</comment>
<organism evidence="1 2">
    <name type="scientific">Pseudohongiella nitratireducens</name>
    <dbReference type="NCBI Taxonomy" id="1768907"/>
    <lineage>
        <taxon>Bacteria</taxon>
        <taxon>Pseudomonadati</taxon>
        <taxon>Pseudomonadota</taxon>
        <taxon>Gammaproteobacteria</taxon>
        <taxon>Pseudomonadales</taxon>
        <taxon>Pseudohongiellaceae</taxon>
        <taxon>Pseudohongiella</taxon>
    </lineage>
</organism>
<dbReference type="AlphaFoldDB" id="A0A917GLE5"/>
<evidence type="ECO:0000313" key="1">
    <source>
        <dbReference type="EMBL" id="GGG49827.1"/>
    </source>
</evidence>
<dbReference type="PANTHER" id="PTHR37031:SF2">
    <property type="entry name" value="PHOD-LIKE PHOSPHATASE METALLOPHOSPHATASE DOMAIN-CONTAINING PROTEIN"/>
    <property type="match status" value="1"/>
</dbReference>
<dbReference type="PANTHER" id="PTHR37031">
    <property type="entry name" value="METALLOPHOSPHATASE BINDING DOMAIN PROTEIN"/>
    <property type="match status" value="1"/>
</dbReference>
<sequence>MNCRNEGIPPDQQILAGPIARRCDRKQLVFWLCSRESLRWRIATGASDQEMVVAGPDTLNSETIQVGKHCFIHLITFSPSYKLPKDEFIYYDLQWQPASTRSKWYSMRQWAPKLGLKDAALPRLSLRSRVDKMLHGSCRKPHHQSEDGLVAANTWLSERSNQAEKWPAMLMMSGDQVYADDVAGPMLTAIHQLIDELGLFPEKIEGAEVSDSQSLFDSDFNYYRRHELLPDTKGGDTLQQRFFEGARKPIFTSANADNHLVTLAEMFAMYLLVWSPVPWQNLKEGEPELDDEMRERYQHERQHLEKFRDGLWDVRQLLAHLPTLMIFDDHDVTDDWNLTADWEKTAYGHPFSKRIIGNALIAYTICQAWGNTPDVFSGEIMSLMKAWSDSPESEPQDKLIDKLLRFEHWHYSLDTNPKVLVMDTRTRRWRSESNHKKPSGLLDWEALSELQNELLNQDSVILISPAPIFGVKLIEAVQKIFTYCGKPLLVDAENWMAHKGTANVIVNIFGHTKTPKHFVILSGDVHYSFVYGVRVRSESSRATPHLWQITSSGLKNSFPTRLLDTLDRLNRWLFSPRSPLNWLTRRRRLEIIPYRHSAASRGERLLNRSGVGYVEFAQDGKPTHVEQISQYGNAYFDVDK</sequence>
<dbReference type="RefSeq" id="WP_068812029.1">
    <property type="nucleotide sequence ID" value="NZ_BMIY01000002.1"/>
</dbReference>
<accession>A0A917GLE5</accession>
<reference evidence="1" key="1">
    <citation type="journal article" date="2014" name="Int. J. Syst. Evol. Microbiol.">
        <title>Complete genome sequence of Corynebacterium casei LMG S-19264T (=DSM 44701T), isolated from a smear-ripened cheese.</title>
        <authorList>
            <consortium name="US DOE Joint Genome Institute (JGI-PGF)"/>
            <person name="Walter F."/>
            <person name="Albersmeier A."/>
            <person name="Kalinowski J."/>
            <person name="Ruckert C."/>
        </authorList>
    </citation>
    <scope>NUCLEOTIDE SEQUENCE</scope>
    <source>
        <strain evidence="1">CGMCC 1.15425</strain>
    </source>
</reference>
<dbReference type="EMBL" id="BMIY01000002">
    <property type="protein sequence ID" value="GGG49827.1"/>
    <property type="molecule type" value="Genomic_DNA"/>
</dbReference>
<dbReference type="SUPFAM" id="SSF56300">
    <property type="entry name" value="Metallo-dependent phosphatases"/>
    <property type="match status" value="1"/>
</dbReference>
<protein>
    <recommendedName>
        <fullName evidence="3">PhoD-like phosphatase metallophosphatase domain-containing protein</fullName>
    </recommendedName>
</protein>